<dbReference type="Proteomes" id="UP001597403">
    <property type="component" value="Unassembled WGS sequence"/>
</dbReference>
<name>A0ABW4UVA5_9BACL</name>
<evidence type="ECO:0000313" key="2">
    <source>
        <dbReference type="EMBL" id="MFD1990049.1"/>
    </source>
</evidence>
<dbReference type="EMBL" id="JBHUGF010000010">
    <property type="protein sequence ID" value="MFD1990049.1"/>
    <property type="molecule type" value="Genomic_DNA"/>
</dbReference>
<dbReference type="InterPro" id="IPR010982">
    <property type="entry name" value="Lambda_DNA-bd_dom_sf"/>
</dbReference>
<keyword evidence="3" id="KW-1185">Reference proteome</keyword>
<dbReference type="SUPFAM" id="SSF47413">
    <property type="entry name" value="lambda repressor-like DNA-binding domains"/>
    <property type="match status" value="1"/>
</dbReference>
<dbReference type="InterPro" id="IPR001387">
    <property type="entry name" value="Cro/C1-type_HTH"/>
</dbReference>
<organism evidence="2 3">
    <name type="scientific">Paenibacillus nicotianae</name>
    <dbReference type="NCBI Taxonomy" id="1526551"/>
    <lineage>
        <taxon>Bacteria</taxon>
        <taxon>Bacillati</taxon>
        <taxon>Bacillota</taxon>
        <taxon>Bacilli</taxon>
        <taxon>Bacillales</taxon>
        <taxon>Paenibacillaceae</taxon>
        <taxon>Paenibacillus</taxon>
    </lineage>
</organism>
<dbReference type="RefSeq" id="WP_204823758.1">
    <property type="nucleotide sequence ID" value="NZ_JBHUGF010000010.1"/>
</dbReference>
<reference evidence="3" key="1">
    <citation type="journal article" date="2019" name="Int. J. Syst. Evol. Microbiol.">
        <title>The Global Catalogue of Microorganisms (GCM) 10K type strain sequencing project: providing services to taxonomists for standard genome sequencing and annotation.</title>
        <authorList>
            <consortium name="The Broad Institute Genomics Platform"/>
            <consortium name="The Broad Institute Genome Sequencing Center for Infectious Disease"/>
            <person name="Wu L."/>
            <person name="Ma J."/>
        </authorList>
    </citation>
    <scope>NUCLEOTIDE SEQUENCE [LARGE SCALE GENOMIC DNA]</scope>
    <source>
        <strain evidence="3">CGMCC 1.15067</strain>
    </source>
</reference>
<dbReference type="CDD" id="cd00093">
    <property type="entry name" value="HTH_XRE"/>
    <property type="match status" value="1"/>
</dbReference>
<evidence type="ECO:0000259" key="1">
    <source>
        <dbReference type="PROSITE" id="PS50943"/>
    </source>
</evidence>
<evidence type="ECO:0000313" key="3">
    <source>
        <dbReference type="Proteomes" id="UP001597403"/>
    </source>
</evidence>
<dbReference type="Gene3D" id="1.10.260.40">
    <property type="entry name" value="lambda repressor-like DNA-binding domains"/>
    <property type="match status" value="1"/>
</dbReference>
<feature type="domain" description="HTH cro/C1-type" evidence="1">
    <location>
        <begin position="9"/>
        <end position="63"/>
    </location>
</feature>
<dbReference type="PROSITE" id="PS50943">
    <property type="entry name" value="HTH_CROC1"/>
    <property type="match status" value="1"/>
</dbReference>
<protein>
    <submittedName>
        <fullName evidence="2">Helix-turn-helix domain-containing protein</fullName>
    </submittedName>
</protein>
<gene>
    <name evidence="2" type="ORF">ACFSGI_08765</name>
</gene>
<sequence>MTMQIDKNIERMLKEKKWTIYKLGKESGVSLSALYALPNKKKGPNAETLVKLADALETTIDNLIRGEGK</sequence>
<dbReference type="Pfam" id="PF13443">
    <property type="entry name" value="HTH_26"/>
    <property type="match status" value="1"/>
</dbReference>
<comment type="caution">
    <text evidence="2">The sequence shown here is derived from an EMBL/GenBank/DDBJ whole genome shotgun (WGS) entry which is preliminary data.</text>
</comment>
<dbReference type="SMART" id="SM00530">
    <property type="entry name" value="HTH_XRE"/>
    <property type="match status" value="1"/>
</dbReference>
<accession>A0ABW4UVA5</accession>
<proteinExistence type="predicted"/>